<keyword evidence="2" id="KW-1133">Transmembrane helix</keyword>
<evidence type="ECO:0000313" key="3">
    <source>
        <dbReference type="EMBL" id="GAA1500207.1"/>
    </source>
</evidence>
<evidence type="ECO:0000256" key="2">
    <source>
        <dbReference type="SAM" id="Phobius"/>
    </source>
</evidence>
<feature type="transmembrane region" description="Helical" evidence="2">
    <location>
        <begin position="118"/>
        <end position="139"/>
    </location>
</feature>
<feature type="transmembrane region" description="Helical" evidence="2">
    <location>
        <begin position="36"/>
        <end position="57"/>
    </location>
</feature>
<keyword evidence="4" id="KW-1185">Reference proteome</keyword>
<gene>
    <name evidence="3" type="ORF">GCM10009827_005300</name>
</gene>
<evidence type="ECO:0000313" key="4">
    <source>
        <dbReference type="Proteomes" id="UP001501470"/>
    </source>
</evidence>
<comment type="caution">
    <text evidence="3">The sequence shown here is derived from an EMBL/GenBank/DDBJ whole genome shotgun (WGS) entry which is preliminary data.</text>
</comment>
<proteinExistence type="predicted"/>
<dbReference type="Proteomes" id="UP001501470">
    <property type="component" value="Unassembled WGS sequence"/>
</dbReference>
<feature type="transmembrane region" description="Helical" evidence="2">
    <location>
        <begin position="90"/>
        <end position="112"/>
    </location>
</feature>
<protein>
    <submittedName>
        <fullName evidence="3">Uncharacterized protein</fullName>
    </submittedName>
</protein>
<dbReference type="EMBL" id="BAAAQD010000001">
    <property type="protein sequence ID" value="GAA1500207.1"/>
    <property type="molecule type" value="Genomic_DNA"/>
</dbReference>
<accession>A0ABN1ZJW2</accession>
<evidence type="ECO:0000256" key="1">
    <source>
        <dbReference type="SAM" id="Coils"/>
    </source>
</evidence>
<name>A0ABN1ZJW2_9ACTN</name>
<organism evidence="3 4">
    <name type="scientific">Dactylosporangium maewongense</name>
    <dbReference type="NCBI Taxonomy" id="634393"/>
    <lineage>
        <taxon>Bacteria</taxon>
        <taxon>Bacillati</taxon>
        <taxon>Actinomycetota</taxon>
        <taxon>Actinomycetes</taxon>
        <taxon>Micromonosporales</taxon>
        <taxon>Micromonosporaceae</taxon>
        <taxon>Dactylosporangium</taxon>
    </lineage>
</organism>
<keyword evidence="2" id="KW-0472">Membrane</keyword>
<sequence length="263" mass="28935">MARWWATVVVGAAAALLFAWLGKVAGVSLRTLLTVGAGLAALMWTVVLVTWPWNLYFDARHVTAEHEVSRARGIAVPPARDDEARRIARWMLRFAIGGHLATAAVTAVFAAVSGELTGYYLAGFYLLSTLVRPAAAYFGHLRDRITSLRRESTHPRDDVVTLNADVESLKEAVERVQRELDEARTATADDLARLRKQAGADLTRLEDAQAADRAAARDRDEALKARIDQMARRVEGTLDGISDHQELLTGIRALVRMIRTDPA</sequence>
<reference evidence="3 4" key="1">
    <citation type="journal article" date="2019" name="Int. J. Syst. Evol. Microbiol.">
        <title>The Global Catalogue of Microorganisms (GCM) 10K type strain sequencing project: providing services to taxonomists for standard genome sequencing and annotation.</title>
        <authorList>
            <consortium name="The Broad Institute Genomics Platform"/>
            <consortium name="The Broad Institute Genome Sequencing Center for Infectious Disease"/>
            <person name="Wu L."/>
            <person name="Ma J."/>
        </authorList>
    </citation>
    <scope>NUCLEOTIDE SEQUENCE [LARGE SCALE GENOMIC DNA]</scope>
    <source>
        <strain evidence="3 4">JCM 15933</strain>
    </source>
</reference>
<feature type="coiled-coil region" evidence="1">
    <location>
        <begin position="159"/>
        <end position="189"/>
    </location>
</feature>
<keyword evidence="1" id="KW-0175">Coiled coil</keyword>
<keyword evidence="2" id="KW-0812">Transmembrane</keyword>